<feature type="signal peptide" evidence="2">
    <location>
        <begin position="1"/>
        <end position="40"/>
    </location>
</feature>
<dbReference type="RefSeq" id="XP_012892350.1">
    <property type="nucleotide sequence ID" value="XM_013036896.1"/>
</dbReference>
<dbReference type="Proteomes" id="UP000081671">
    <property type="component" value="Unplaced"/>
</dbReference>
<keyword evidence="3" id="KW-1185">Reference proteome</keyword>
<name>A0A1S3GUJ0_DIPOR</name>
<feature type="chain" id="PRO_5010284425" evidence="2">
    <location>
        <begin position="41"/>
        <end position="94"/>
    </location>
</feature>
<dbReference type="AlphaFoldDB" id="A0A1S3GUJ0"/>
<dbReference type="InParanoid" id="A0A1S3GUJ0"/>
<proteinExistence type="predicted"/>
<organism evidence="3 4">
    <name type="scientific">Dipodomys ordii</name>
    <name type="common">Ord's kangaroo rat</name>
    <dbReference type="NCBI Taxonomy" id="10020"/>
    <lineage>
        <taxon>Eukaryota</taxon>
        <taxon>Metazoa</taxon>
        <taxon>Chordata</taxon>
        <taxon>Craniata</taxon>
        <taxon>Vertebrata</taxon>
        <taxon>Euteleostomi</taxon>
        <taxon>Mammalia</taxon>
        <taxon>Eutheria</taxon>
        <taxon>Euarchontoglires</taxon>
        <taxon>Glires</taxon>
        <taxon>Rodentia</taxon>
        <taxon>Castorimorpha</taxon>
        <taxon>Heteromyidae</taxon>
        <taxon>Dipodomyinae</taxon>
        <taxon>Dipodomys</taxon>
    </lineage>
</organism>
<evidence type="ECO:0000313" key="3">
    <source>
        <dbReference type="Proteomes" id="UP000081671"/>
    </source>
</evidence>
<feature type="compositionally biased region" description="Pro residues" evidence="1">
    <location>
        <begin position="82"/>
        <end position="94"/>
    </location>
</feature>
<dbReference type="KEGG" id="dord:106001961"/>
<sequence length="94" mass="9865">MELGLGDHTAWRPYCPWPNRQPALWPTLAALALLSSVTEASLDPAPRSPATREGPAPVLAPPTGPLPGGRSARLCGARTRRPPPQSPQPAPPPP</sequence>
<protein>
    <submittedName>
        <fullName evidence="4">Artemin</fullName>
    </submittedName>
</protein>
<gene>
    <name evidence="4" type="primary">Artn</name>
</gene>
<accession>A0A1S3GUJ0</accession>
<feature type="region of interest" description="Disordered" evidence="1">
    <location>
        <begin position="40"/>
        <end position="94"/>
    </location>
</feature>
<evidence type="ECO:0000256" key="1">
    <source>
        <dbReference type="SAM" id="MobiDB-lite"/>
    </source>
</evidence>
<dbReference type="GeneID" id="106001961"/>
<evidence type="ECO:0000256" key="2">
    <source>
        <dbReference type="SAM" id="SignalP"/>
    </source>
</evidence>
<reference evidence="4" key="1">
    <citation type="submission" date="2025-08" db="UniProtKB">
        <authorList>
            <consortium name="RefSeq"/>
        </authorList>
    </citation>
    <scope>IDENTIFICATION</scope>
    <source>
        <tissue evidence="4">Kidney</tissue>
    </source>
</reference>
<keyword evidence="2" id="KW-0732">Signal</keyword>
<dbReference type="CTD" id="9048"/>
<dbReference type="OrthoDB" id="9936891at2759"/>
<feature type="non-terminal residue" evidence="4">
    <location>
        <position position="94"/>
    </location>
</feature>
<evidence type="ECO:0000313" key="4">
    <source>
        <dbReference type="RefSeq" id="XP_012892350.1"/>
    </source>
</evidence>